<dbReference type="GO" id="GO:0031510">
    <property type="term" value="C:SUMO activating enzyme complex"/>
    <property type="evidence" value="ECO:0007669"/>
    <property type="project" value="TreeGrafter"/>
</dbReference>
<dbReference type="Pfam" id="PF00899">
    <property type="entry name" value="ThiF"/>
    <property type="match status" value="1"/>
</dbReference>
<keyword evidence="9" id="KW-1185">Reference proteome</keyword>
<name>A0AA38R4J2_9PEZI</name>
<dbReference type="InterPro" id="IPR000594">
    <property type="entry name" value="ThiF_NAD_FAD-bd"/>
</dbReference>
<dbReference type="PRINTS" id="PR01849">
    <property type="entry name" value="UBIQUITINACT"/>
</dbReference>
<dbReference type="PANTHER" id="PTHR10953:SF162">
    <property type="entry name" value="SUMO-ACTIVATING ENZYME SUBUNIT 1"/>
    <property type="match status" value="1"/>
</dbReference>
<evidence type="ECO:0000259" key="7">
    <source>
        <dbReference type="Pfam" id="PF00899"/>
    </source>
</evidence>
<dbReference type="PANTHER" id="PTHR10953">
    <property type="entry name" value="UBIQUITIN-ACTIVATING ENZYME E1"/>
    <property type="match status" value="1"/>
</dbReference>
<comment type="caution">
    <text evidence="8">The sequence shown here is derived from an EMBL/GenBank/DDBJ whole genome shotgun (WGS) entry which is preliminary data.</text>
</comment>
<dbReference type="InterPro" id="IPR035985">
    <property type="entry name" value="Ubiquitin-activating_enz"/>
</dbReference>
<keyword evidence="5" id="KW-0539">Nucleus</keyword>
<comment type="similarity">
    <text evidence="3">Belongs to the ubiquitin-activating E1 family.</text>
</comment>
<evidence type="ECO:0000313" key="9">
    <source>
        <dbReference type="Proteomes" id="UP001174691"/>
    </source>
</evidence>
<dbReference type="EMBL" id="JANBVN010000190">
    <property type="protein sequence ID" value="KAJ9134046.1"/>
    <property type="molecule type" value="Genomic_DNA"/>
</dbReference>
<evidence type="ECO:0000256" key="3">
    <source>
        <dbReference type="ARBA" id="ARBA00005673"/>
    </source>
</evidence>
<dbReference type="GO" id="GO:0019948">
    <property type="term" value="F:SUMO activating enzyme activity"/>
    <property type="evidence" value="ECO:0007669"/>
    <property type="project" value="TreeGrafter"/>
</dbReference>
<protein>
    <recommendedName>
        <fullName evidence="6">Ubiquitin-like 1-activating enzyme E1A</fullName>
    </recommendedName>
</protein>
<organism evidence="8 9">
    <name type="scientific">Coniochaeta hoffmannii</name>
    <dbReference type="NCBI Taxonomy" id="91930"/>
    <lineage>
        <taxon>Eukaryota</taxon>
        <taxon>Fungi</taxon>
        <taxon>Dikarya</taxon>
        <taxon>Ascomycota</taxon>
        <taxon>Pezizomycotina</taxon>
        <taxon>Sordariomycetes</taxon>
        <taxon>Sordariomycetidae</taxon>
        <taxon>Coniochaetales</taxon>
        <taxon>Coniochaetaceae</taxon>
        <taxon>Coniochaeta</taxon>
    </lineage>
</organism>
<keyword evidence="4" id="KW-0833">Ubl conjugation pathway</keyword>
<evidence type="ECO:0000256" key="5">
    <source>
        <dbReference type="ARBA" id="ARBA00023242"/>
    </source>
</evidence>
<dbReference type="CDD" id="cd01492">
    <property type="entry name" value="Aos1_SUMO"/>
    <property type="match status" value="1"/>
</dbReference>
<feature type="domain" description="THIF-type NAD/FAD binding fold" evidence="7">
    <location>
        <begin position="43"/>
        <end position="368"/>
    </location>
</feature>
<dbReference type="GO" id="GO:0005737">
    <property type="term" value="C:cytoplasm"/>
    <property type="evidence" value="ECO:0007669"/>
    <property type="project" value="TreeGrafter"/>
</dbReference>
<comment type="subcellular location">
    <subcellularLocation>
        <location evidence="1">Nucleus</location>
    </subcellularLocation>
</comment>
<dbReference type="GO" id="GO:0016925">
    <property type="term" value="P:protein sumoylation"/>
    <property type="evidence" value="ECO:0007669"/>
    <property type="project" value="TreeGrafter"/>
</dbReference>
<dbReference type="AlphaFoldDB" id="A0AA38R4J2"/>
<comment type="pathway">
    <text evidence="2">Protein modification; protein sumoylation.</text>
</comment>
<proteinExistence type="inferred from homology"/>
<evidence type="ECO:0000256" key="4">
    <source>
        <dbReference type="ARBA" id="ARBA00022786"/>
    </source>
</evidence>
<evidence type="ECO:0000256" key="6">
    <source>
        <dbReference type="ARBA" id="ARBA00044354"/>
    </source>
</evidence>
<gene>
    <name evidence="8" type="ORF">NKR19_g8819</name>
</gene>
<dbReference type="Proteomes" id="UP001174691">
    <property type="component" value="Unassembled WGS sequence"/>
</dbReference>
<evidence type="ECO:0000256" key="2">
    <source>
        <dbReference type="ARBA" id="ARBA00004718"/>
    </source>
</evidence>
<dbReference type="Gene3D" id="3.40.50.720">
    <property type="entry name" value="NAD(P)-binding Rossmann-like Domain"/>
    <property type="match status" value="1"/>
</dbReference>
<accession>A0AA38R4J2</accession>
<sequence>MESNGLVGSADALPHQPVVAPSVDAAVISQPSNGISNDEIALYDRQIRLWGMRAQEKIRNANILLITMKGLGNEIAKNLVLAGIGAITIVDHESVTEVDLGAQFLITEEHIGLNRALAASDALRRLNPRVQVTVDMDDIRLKGPSYFQPFSVVIATDLDSSTLNVINTATRLNNRPFYAAGSNGMYGFVFADLIEHDYVLERQKSNRDTRVGRETRTRSVVAVTTKKEDPNVEQVTKRELYSTWLLASDVAPLPKEITSRPKFRRAVTPALSCLRALWEFTQLHGRAPNQNDHNDLAQFTLIAGQKHSALGLPSETMKSAFLRSFLQNIGCEVAPVTALLGGQLAQDVINVLGQNKQPIQNMVVFDGEAIEANQYALHCEGELGAKLLDAAPQAMDMAANGNRIGNGVPVLPAVDPSEVISLD</sequence>
<dbReference type="SUPFAM" id="SSF69572">
    <property type="entry name" value="Activating enzymes of the ubiquitin-like proteins"/>
    <property type="match status" value="1"/>
</dbReference>
<evidence type="ECO:0000256" key="1">
    <source>
        <dbReference type="ARBA" id="ARBA00004123"/>
    </source>
</evidence>
<dbReference type="InterPro" id="IPR045886">
    <property type="entry name" value="ThiF/MoeB/HesA"/>
</dbReference>
<reference evidence="8" key="1">
    <citation type="submission" date="2022-07" db="EMBL/GenBank/DDBJ databases">
        <title>Fungi with potential for degradation of polypropylene.</title>
        <authorList>
            <person name="Gostincar C."/>
        </authorList>
    </citation>
    <scope>NUCLEOTIDE SEQUENCE</scope>
    <source>
        <strain evidence="8">EXF-13287</strain>
    </source>
</reference>
<evidence type="ECO:0000313" key="8">
    <source>
        <dbReference type="EMBL" id="KAJ9134046.1"/>
    </source>
</evidence>
<dbReference type="InterPro" id="IPR000011">
    <property type="entry name" value="UBQ/SUMO-activ_enz_E1-like"/>
</dbReference>